<feature type="active site" evidence="7">
    <location>
        <position position="147"/>
    </location>
</feature>
<evidence type="ECO:0000256" key="10">
    <source>
        <dbReference type="SAM" id="Phobius"/>
    </source>
</evidence>
<dbReference type="EMBL" id="CP001110">
    <property type="protein sequence ID" value="ACF43423.1"/>
    <property type="molecule type" value="Genomic_DNA"/>
</dbReference>
<evidence type="ECO:0000256" key="4">
    <source>
        <dbReference type="ARBA" id="ARBA00022960"/>
    </source>
</evidence>
<keyword evidence="10" id="KW-0812">Transmembrane</keyword>
<evidence type="ECO:0000256" key="8">
    <source>
        <dbReference type="PIRSR" id="PIRSR618044-2"/>
    </source>
</evidence>
<dbReference type="SUPFAM" id="SSF56601">
    <property type="entry name" value="beta-lactamase/transpeptidase-like"/>
    <property type="match status" value="1"/>
</dbReference>
<feature type="binding site" evidence="8">
    <location>
        <position position="257"/>
    </location>
    <ligand>
        <name>substrate</name>
    </ligand>
</feature>
<dbReference type="STRING" id="324925.Ppha_1148"/>
<dbReference type="Pfam" id="PF00768">
    <property type="entry name" value="Peptidase_S11"/>
    <property type="match status" value="1"/>
</dbReference>
<keyword evidence="5" id="KW-0573">Peptidoglycan synthesis</keyword>
<dbReference type="GO" id="GO:0009252">
    <property type="term" value="P:peptidoglycan biosynthetic process"/>
    <property type="evidence" value="ECO:0007669"/>
    <property type="project" value="UniProtKB-KW"/>
</dbReference>
<dbReference type="Proteomes" id="UP000002724">
    <property type="component" value="Chromosome"/>
</dbReference>
<keyword evidence="13" id="KW-1185">Reference proteome</keyword>
<evidence type="ECO:0000256" key="2">
    <source>
        <dbReference type="ARBA" id="ARBA00022729"/>
    </source>
</evidence>
<evidence type="ECO:0000256" key="7">
    <source>
        <dbReference type="PIRSR" id="PIRSR618044-1"/>
    </source>
</evidence>
<dbReference type="PRINTS" id="PR00725">
    <property type="entry name" value="DADACBPTASE1"/>
</dbReference>
<name>B4SGL0_PELPB</name>
<keyword evidence="3 12" id="KW-0378">Hydrolase</keyword>
<dbReference type="KEGG" id="pph:Ppha_1148"/>
<feature type="active site" description="Acyl-ester intermediate" evidence="7">
    <location>
        <position position="92"/>
    </location>
</feature>
<evidence type="ECO:0000256" key="6">
    <source>
        <dbReference type="ARBA" id="ARBA00023316"/>
    </source>
</evidence>
<evidence type="ECO:0000313" key="13">
    <source>
        <dbReference type="Proteomes" id="UP000002724"/>
    </source>
</evidence>
<feature type="domain" description="Peptidase S11 D-alanyl-D-alanine carboxypeptidase A N-terminal" evidence="11">
    <location>
        <begin position="66"/>
        <end position="288"/>
    </location>
</feature>
<dbReference type="GO" id="GO:0008360">
    <property type="term" value="P:regulation of cell shape"/>
    <property type="evidence" value="ECO:0007669"/>
    <property type="project" value="UniProtKB-KW"/>
</dbReference>
<evidence type="ECO:0000313" key="12">
    <source>
        <dbReference type="EMBL" id="ACF43423.1"/>
    </source>
</evidence>
<dbReference type="AlphaFoldDB" id="B4SGL0"/>
<dbReference type="OrthoDB" id="9791132at2"/>
<accession>B4SGL0</accession>
<keyword evidence="2" id="KW-0732">Signal</keyword>
<evidence type="ECO:0000259" key="11">
    <source>
        <dbReference type="Pfam" id="PF00768"/>
    </source>
</evidence>
<feature type="transmembrane region" description="Helical" evidence="10">
    <location>
        <begin position="32"/>
        <end position="52"/>
    </location>
</feature>
<keyword evidence="10" id="KW-0472">Membrane</keyword>
<comment type="similarity">
    <text evidence="1 9">Belongs to the peptidase S11 family.</text>
</comment>
<evidence type="ECO:0000256" key="1">
    <source>
        <dbReference type="ARBA" id="ARBA00007164"/>
    </source>
</evidence>
<evidence type="ECO:0000256" key="5">
    <source>
        <dbReference type="ARBA" id="ARBA00022984"/>
    </source>
</evidence>
<dbReference type="PANTHER" id="PTHR21581:SF33">
    <property type="entry name" value="D-ALANYL-D-ALANINE CARBOXYPEPTIDASE DACB"/>
    <property type="match status" value="1"/>
</dbReference>
<dbReference type="InterPro" id="IPR012338">
    <property type="entry name" value="Beta-lactam/transpept-like"/>
</dbReference>
<dbReference type="GO" id="GO:0071555">
    <property type="term" value="P:cell wall organization"/>
    <property type="evidence" value="ECO:0007669"/>
    <property type="project" value="UniProtKB-KW"/>
</dbReference>
<dbReference type="GO" id="GO:0009002">
    <property type="term" value="F:serine-type D-Ala-D-Ala carboxypeptidase activity"/>
    <property type="evidence" value="ECO:0007669"/>
    <property type="project" value="UniProtKB-EC"/>
</dbReference>
<evidence type="ECO:0000256" key="9">
    <source>
        <dbReference type="RuleBase" id="RU004016"/>
    </source>
</evidence>
<dbReference type="MEROPS" id="S11.004"/>
<keyword evidence="12" id="KW-0121">Carboxypeptidase</keyword>
<keyword evidence="10" id="KW-1133">Transmembrane helix</keyword>
<dbReference type="Gene3D" id="3.40.710.10">
    <property type="entry name" value="DD-peptidase/beta-lactamase superfamily"/>
    <property type="match status" value="1"/>
</dbReference>
<dbReference type="eggNOG" id="COG1686">
    <property type="taxonomic scope" value="Bacteria"/>
</dbReference>
<dbReference type="InterPro" id="IPR018044">
    <property type="entry name" value="Peptidase_S11"/>
</dbReference>
<feature type="active site" description="Proton acceptor" evidence="7">
    <location>
        <position position="95"/>
    </location>
</feature>
<gene>
    <name evidence="12" type="ordered locus">Ppha_1148</name>
</gene>
<dbReference type="PANTHER" id="PTHR21581">
    <property type="entry name" value="D-ALANYL-D-ALANINE CARBOXYPEPTIDASE"/>
    <property type="match status" value="1"/>
</dbReference>
<dbReference type="EC" id="3.4.16.4" evidence="12"/>
<keyword evidence="4" id="KW-0133">Cell shape</keyword>
<keyword evidence="12" id="KW-0645">Protease</keyword>
<evidence type="ECO:0000256" key="3">
    <source>
        <dbReference type="ARBA" id="ARBA00022801"/>
    </source>
</evidence>
<reference evidence="12 13" key="1">
    <citation type="submission" date="2008-06" db="EMBL/GenBank/DDBJ databases">
        <title>Complete sequence of Pelodictyon phaeoclathratiforme BU-1.</title>
        <authorList>
            <consortium name="US DOE Joint Genome Institute"/>
            <person name="Lucas S."/>
            <person name="Copeland A."/>
            <person name="Lapidus A."/>
            <person name="Glavina del Rio T."/>
            <person name="Dalin E."/>
            <person name="Tice H."/>
            <person name="Bruce D."/>
            <person name="Goodwin L."/>
            <person name="Pitluck S."/>
            <person name="Schmutz J."/>
            <person name="Larimer F."/>
            <person name="Land M."/>
            <person name="Hauser L."/>
            <person name="Kyrpides N."/>
            <person name="Mikhailova N."/>
            <person name="Liu Z."/>
            <person name="Li T."/>
            <person name="Zhao F."/>
            <person name="Overmann J."/>
            <person name="Bryant D.A."/>
            <person name="Richardson P."/>
        </authorList>
    </citation>
    <scope>NUCLEOTIDE SEQUENCE [LARGE SCALE GENOMIC DNA]</scope>
    <source>
        <strain evidence="13">DSM 5477 / BU-1</strain>
    </source>
</reference>
<sequence precursor="true">MPDQILISAIFRSRKRAFCIYRKPPLSLFRQITCFVVFFVIAVTITPLFLLAQTGDDSLRSPFPINSYIVKERGGSKFLMAKDIEKSVSPASLTKILTCIMAIESGRLEEDVLITKESTLVEPSKAGFKPGEKIRLIDLVKAAMVNSSNDAAFAIAIHLSGDVESFVAAMNYRAQRIGMRNSRFTNPAGFDKALYAGNSSTAEDLLHLTEYAVKNPVFNQIARLEQVVFTEQTTRKVYSLKTHNKLLDKYPYAVGIKTGYTSTAGRCLIARAIKDNRDILLVMLNAKTDRWTIAADIFDSVFAINRPNADWLRQSNRRNSGVSRVGQGVYSMSKSRYQMKKKVTNGAKQGHKLKNRGVVSAKSLKKNRKRVARSYASVVGCHVAHDDASS</sequence>
<dbReference type="InterPro" id="IPR001967">
    <property type="entry name" value="Peptidase_S11_N"/>
</dbReference>
<proteinExistence type="inferred from homology"/>
<organism evidence="12 13">
    <name type="scientific">Pelodictyon phaeoclathratiforme (strain DSM 5477 / BU-1)</name>
    <dbReference type="NCBI Taxonomy" id="324925"/>
    <lineage>
        <taxon>Bacteria</taxon>
        <taxon>Pseudomonadati</taxon>
        <taxon>Chlorobiota</taxon>
        <taxon>Chlorobiia</taxon>
        <taxon>Chlorobiales</taxon>
        <taxon>Chlorobiaceae</taxon>
        <taxon>Chlorobium/Pelodictyon group</taxon>
        <taxon>Pelodictyon</taxon>
    </lineage>
</organism>
<keyword evidence="6" id="KW-0961">Cell wall biogenesis/degradation</keyword>
<dbReference type="HOGENOM" id="CLU_027070_7_0_10"/>
<dbReference type="GO" id="GO:0006508">
    <property type="term" value="P:proteolysis"/>
    <property type="evidence" value="ECO:0007669"/>
    <property type="project" value="InterPro"/>
</dbReference>
<protein>
    <submittedName>
        <fullName evidence="12">Serine-type D-Ala-D-Ala carboxypeptidase</fullName>
        <ecNumber evidence="12">3.4.16.4</ecNumber>
    </submittedName>
</protein>